<dbReference type="AlphaFoldDB" id="A0A3N0B3M4"/>
<proteinExistence type="predicted"/>
<dbReference type="PANTHER" id="PTHR22916:SF3">
    <property type="entry name" value="UDP-GLCNAC:BETAGAL BETA-1,3-N-ACETYLGLUCOSAMINYLTRANSFERASE-LIKE PROTEIN 1"/>
    <property type="match status" value="1"/>
</dbReference>
<dbReference type="CDD" id="cd00761">
    <property type="entry name" value="Glyco_tranf_GTA_type"/>
    <property type="match status" value="2"/>
</dbReference>
<organism evidence="3 4">
    <name type="scientific">Slackia equolifaciens</name>
    <dbReference type="NCBI Taxonomy" id="498718"/>
    <lineage>
        <taxon>Bacteria</taxon>
        <taxon>Bacillati</taxon>
        <taxon>Actinomycetota</taxon>
        <taxon>Coriobacteriia</taxon>
        <taxon>Eggerthellales</taxon>
        <taxon>Eggerthellaceae</taxon>
        <taxon>Slackia</taxon>
    </lineage>
</organism>
<dbReference type="Proteomes" id="UP000269591">
    <property type="component" value="Unassembled WGS sequence"/>
</dbReference>
<dbReference type="EMBL" id="QIBX01000002">
    <property type="protein sequence ID" value="RNL41434.1"/>
    <property type="molecule type" value="Genomic_DNA"/>
</dbReference>
<dbReference type="OrthoDB" id="1666828at2"/>
<gene>
    <name evidence="3" type="ORF">DMP06_02285</name>
</gene>
<dbReference type="PANTHER" id="PTHR22916">
    <property type="entry name" value="GLYCOSYLTRANSFERASE"/>
    <property type="match status" value="1"/>
</dbReference>
<evidence type="ECO:0000259" key="2">
    <source>
        <dbReference type="Pfam" id="PF00535"/>
    </source>
</evidence>
<feature type="region of interest" description="Disordered" evidence="1">
    <location>
        <begin position="27"/>
        <end position="48"/>
    </location>
</feature>
<evidence type="ECO:0000313" key="3">
    <source>
        <dbReference type="EMBL" id="RNL41434.1"/>
    </source>
</evidence>
<comment type="caution">
    <text evidence="3">The sequence shown here is derived from an EMBL/GenBank/DDBJ whole genome shotgun (WGS) entry which is preliminary data.</text>
</comment>
<keyword evidence="4" id="KW-1185">Reference proteome</keyword>
<evidence type="ECO:0000256" key="1">
    <source>
        <dbReference type="SAM" id="MobiDB-lite"/>
    </source>
</evidence>
<evidence type="ECO:0000313" key="4">
    <source>
        <dbReference type="Proteomes" id="UP000269591"/>
    </source>
</evidence>
<name>A0A3N0B3M4_9ACTN</name>
<dbReference type="Pfam" id="PF00535">
    <property type="entry name" value="Glycos_transf_2"/>
    <property type="match status" value="2"/>
</dbReference>
<dbReference type="InterPro" id="IPR029044">
    <property type="entry name" value="Nucleotide-diphossugar_trans"/>
</dbReference>
<dbReference type="Gene3D" id="3.90.550.10">
    <property type="entry name" value="Spore Coat Polysaccharide Biosynthesis Protein SpsA, Chain A"/>
    <property type="match status" value="2"/>
</dbReference>
<dbReference type="RefSeq" id="WP_123208132.1">
    <property type="nucleotide sequence ID" value="NZ_QIBX01000002.1"/>
</dbReference>
<feature type="domain" description="Glycosyltransferase 2-like" evidence="2">
    <location>
        <begin position="54"/>
        <end position="156"/>
    </location>
</feature>
<protein>
    <recommendedName>
        <fullName evidence="2">Glycosyltransferase 2-like domain-containing protein</fullName>
    </recommendedName>
</protein>
<accession>A0A3N0B3M4</accession>
<reference evidence="4" key="1">
    <citation type="submission" date="2018-05" db="EMBL/GenBank/DDBJ databases">
        <title>Genome Sequencing of selected type strains of the family Eggerthellaceae.</title>
        <authorList>
            <person name="Danylec N."/>
            <person name="Stoll D.A."/>
            <person name="Doetsch A."/>
            <person name="Huch M."/>
        </authorList>
    </citation>
    <scope>NUCLEOTIDE SEQUENCE [LARGE SCALE GENOMIC DNA]</scope>
    <source>
        <strain evidence="4">DSM 24851</strain>
    </source>
</reference>
<feature type="domain" description="Glycosyltransferase 2-like" evidence="2">
    <location>
        <begin position="398"/>
        <end position="503"/>
    </location>
</feature>
<dbReference type="InterPro" id="IPR001173">
    <property type="entry name" value="Glyco_trans_2-like"/>
</dbReference>
<dbReference type="SUPFAM" id="SSF53448">
    <property type="entry name" value="Nucleotide-diphospho-sugar transferases"/>
    <property type="match status" value="2"/>
</dbReference>
<sequence length="755" mass="83891">MAKKTATVSQDASKSCKGAVGGAHSAASDAVSDNAQHGAEAHSSHDGGASPAVSVIIPVYNVQRYLRECLESVLAQTLRGIEVLCVNDGSTDSSLSIMREYEARDPRVRVVDKPNGGYGHSVNRGLSEARGEYVAVVEPDDFIAPDMLADLYAAAFGEGVSRKRMKVRVDRDHPADIVKSSYWNYYDLEDGSDPYIEPSNLMNKMPDVPFSFTVHTHWEVLYHHPSIWSAIYRRAFLEERGIRMIEPKGAGWADNPFFFETLCQAQSIVWMPGAYYHYRQTNPHASSYLKDFHLPFDRLRDIRALLDRIGERDPHVLVCFYNRTFSYIKSVLEKFGFPESDPEVFGLIKEALAAMDPEVLYGAKRGIRRDQIEYYEDVMGVLAERVKPRAAAGSPRVSVVVSMKDVRPYVWGCLDSLAKQAHKSLEVICVDCASSDRTRDVASYFPGRDKRFSVIEAGEVSIPQGFAAGLARARGEVVYFADPRNAFGKKFLAKIVRALDACPRADMVVFGKKLAYLDAVDVPEKNGVEVEAAGMRDRLMLAAPNGVASKAFRRGFIQGAGLAFDAEENAGCTLFSTKAIAAANRVALMNGCAPKRQSYRSVRSPLAYIEKRPALAEARSAVFGKLREFEGSQHNKEVARGIHCYIVEAMLADLSEMGDLEDERRYFELLKGTFGNMKSALNLPSAHFINAESYRKLQRLASMSYEQYLRRETVASRDKARVMSESTAYRIGTAIAAFGPRLLPKGIAMRVRKMV</sequence>